<sequence length="193" mass="21207">MVRRLGSGVLVLAAAWLLFDSAWLIAKARLAQYLIDAAWQRQVHNGEVVRPWPWADTWPVARLRLGGGRPLVVLAGSSGQALAFGPGLVENSGEPGSAERTTVIAAHRDTHFGPLRKVRAGARLGLQDRHGRWHHYQVRETRVVDSRRERLPILAGPGLMLVTCYPFDALVAGGPQRFVVFAEYLPEGGHNEA</sequence>
<accession>A0A1G8VS95</accession>
<evidence type="ECO:0000313" key="2">
    <source>
        <dbReference type="EMBL" id="SDJ68968.1"/>
    </source>
</evidence>
<dbReference type="STRING" id="658219.SAMN05216212_0710"/>
<dbReference type="InterPro" id="IPR041999">
    <property type="entry name" value="Sortase_D_1"/>
</dbReference>
<dbReference type="EMBL" id="FNFH01000001">
    <property type="protein sequence ID" value="SDJ68968.1"/>
    <property type="molecule type" value="Genomic_DNA"/>
</dbReference>
<dbReference type="NCBIfam" id="TIGR03784">
    <property type="entry name" value="marine_sortase"/>
    <property type="match status" value="1"/>
</dbReference>
<keyword evidence="1" id="KW-0378">Hydrolase</keyword>
<keyword evidence="3" id="KW-1185">Reference proteome</keyword>
<dbReference type="InterPro" id="IPR023365">
    <property type="entry name" value="Sortase_dom-sf"/>
</dbReference>
<dbReference type="AlphaFoldDB" id="A0A1G8VS95"/>
<protein>
    <submittedName>
        <fullName evidence="2">Sortase A</fullName>
    </submittedName>
</protein>
<gene>
    <name evidence="2" type="ORF">SAMN05216212_0710</name>
</gene>
<dbReference type="SUPFAM" id="SSF63817">
    <property type="entry name" value="Sortase"/>
    <property type="match status" value="1"/>
</dbReference>
<dbReference type="InterPro" id="IPR005754">
    <property type="entry name" value="Sortase"/>
</dbReference>
<proteinExistence type="predicted"/>
<evidence type="ECO:0000313" key="3">
    <source>
        <dbReference type="Proteomes" id="UP000199305"/>
    </source>
</evidence>
<dbReference type="GO" id="GO:0016787">
    <property type="term" value="F:hydrolase activity"/>
    <property type="evidence" value="ECO:0007669"/>
    <property type="project" value="UniProtKB-KW"/>
</dbReference>
<name>A0A1G8VS95_9GAMM</name>
<evidence type="ECO:0000256" key="1">
    <source>
        <dbReference type="ARBA" id="ARBA00022801"/>
    </source>
</evidence>
<reference evidence="3" key="1">
    <citation type="submission" date="2016-10" db="EMBL/GenBank/DDBJ databases">
        <authorList>
            <person name="Varghese N."/>
            <person name="Submissions S."/>
        </authorList>
    </citation>
    <scope>NUCLEOTIDE SEQUENCE [LARGE SCALE GENOMIC DNA]</scope>
    <source>
        <strain evidence="3">CGMCC 1.10658</strain>
    </source>
</reference>
<dbReference type="RefSeq" id="WP_091508213.1">
    <property type="nucleotide sequence ID" value="NZ_FNFH01000001.1"/>
</dbReference>
<dbReference type="Pfam" id="PF04203">
    <property type="entry name" value="Sortase"/>
    <property type="match status" value="1"/>
</dbReference>
<dbReference type="Gene3D" id="2.40.260.10">
    <property type="entry name" value="Sortase"/>
    <property type="match status" value="1"/>
</dbReference>
<organism evidence="2 3">
    <name type="scientific">Microbulbifer yueqingensis</name>
    <dbReference type="NCBI Taxonomy" id="658219"/>
    <lineage>
        <taxon>Bacteria</taxon>
        <taxon>Pseudomonadati</taxon>
        <taxon>Pseudomonadota</taxon>
        <taxon>Gammaproteobacteria</taxon>
        <taxon>Cellvibrionales</taxon>
        <taxon>Microbulbiferaceae</taxon>
        <taxon>Microbulbifer</taxon>
    </lineage>
</organism>
<dbReference type="CDD" id="cd05828">
    <property type="entry name" value="Sortase_D_1"/>
    <property type="match status" value="1"/>
</dbReference>
<dbReference type="OrthoDB" id="9790661at2"/>
<dbReference type="Proteomes" id="UP000199305">
    <property type="component" value="Unassembled WGS sequence"/>
</dbReference>
<dbReference type="InterPro" id="IPR022445">
    <property type="entry name" value="Sortase_proteobact_type"/>
</dbReference>